<comment type="subcellular location">
    <subcellularLocation>
        <location evidence="1">Cytoplasm</location>
    </subcellularLocation>
</comment>
<evidence type="ECO:0000256" key="2">
    <source>
        <dbReference type="ARBA" id="ARBA00008020"/>
    </source>
</evidence>
<comment type="similarity">
    <text evidence="2 8">Belongs to the TCP-1 chaperonin family.</text>
</comment>
<name>A0A2C6LEV4_9APIC</name>
<comment type="caution">
    <text evidence="9">The sequence shown here is derived from an EMBL/GenBank/DDBJ whole genome shotgun (WGS) entry which is preliminary data.</text>
</comment>
<dbReference type="AlphaFoldDB" id="A0A2C6LEV4"/>
<dbReference type="CDD" id="cd03341">
    <property type="entry name" value="TCP1_theta"/>
    <property type="match status" value="1"/>
</dbReference>
<dbReference type="GO" id="GO:0140662">
    <property type="term" value="F:ATP-dependent protein folding chaperone"/>
    <property type="evidence" value="ECO:0007669"/>
    <property type="project" value="InterPro"/>
</dbReference>
<dbReference type="PANTHER" id="PTHR11353">
    <property type="entry name" value="CHAPERONIN"/>
    <property type="match status" value="1"/>
</dbReference>
<evidence type="ECO:0000256" key="8">
    <source>
        <dbReference type="RuleBase" id="RU004187"/>
    </source>
</evidence>
<dbReference type="InterPro" id="IPR027410">
    <property type="entry name" value="TCP-1-like_intermed_sf"/>
</dbReference>
<dbReference type="InterPro" id="IPR002194">
    <property type="entry name" value="Chaperonin_TCP-1_CS"/>
</dbReference>
<dbReference type="Gene3D" id="3.50.7.10">
    <property type="entry name" value="GroEL"/>
    <property type="match status" value="1"/>
</dbReference>
<sequence>MFANKYGLAGLLKEGHRTFTGVDEVTARNIEAAKALSDITRTSLGPRSLSKLIVTSLNKRIITSDSALIVKELEVQHPAAKLVCFAAEMQQQEFGGAVNFLLIVAGQLLAEADYLLKQGLHSNDIVRGYELALAKIPAFLEESVCHSLTNLYDQQALAEVLETTVATKPLCAEGRLHSLVAQAATLVMPPNDPRAFDVENIRVAKLVGGSLSQSVVLKGMVVTRPPTGSVESKQNCKVMVLGCGLECSTTEAKGTVLIHGAEELKNFTKGEEKQMDDIIRGIKDAGVEAIIVHGGAISDVAQHFCNKYDILTLKVQSKFETRRLCRALGATAIVRLGVPTPEELGSCVSISVSELSSKKVTSIITKDTRVCTIVLRGSTPAILDEAERAIDDAANLVRALTKDPRLVPGAGATEMELSRKIVAYGSTLPGVEQYAVLKFGEAFEIIPRLLAESAGHSGTEVLAALHAAHGQGRVHEGVNTDVSISTCSPGKHASSSTQALTLNAVEKKIFDHHMMKQWAIRLGTDAALTVLRVDQIIMARPAGGPAPRAPGAPDLD</sequence>
<keyword evidence="3" id="KW-0963">Cytoplasm</keyword>
<evidence type="ECO:0000313" key="10">
    <source>
        <dbReference type="Proteomes" id="UP000221165"/>
    </source>
</evidence>
<dbReference type="Pfam" id="PF00118">
    <property type="entry name" value="Cpn60_TCP1"/>
    <property type="match status" value="1"/>
</dbReference>
<evidence type="ECO:0000256" key="3">
    <source>
        <dbReference type="ARBA" id="ARBA00022490"/>
    </source>
</evidence>
<dbReference type="GO" id="GO:0051082">
    <property type="term" value="F:unfolded protein binding"/>
    <property type="evidence" value="ECO:0007669"/>
    <property type="project" value="InterPro"/>
</dbReference>
<dbReference type="GO" id="GO:0016887">
    <property type="term" value="F:ATP hydrolysis activity"/>
    <property type="evidence" value="ECO:0007669"/>
    <property type="project" value="InterPro"/>
</dbReference>
<dbReference type="Gene3D" id="3.30.260.10">
    <property type="entry name" value="TCP-1-like chaperonin intermediate domain"/>
    <property type="match status" value="1"/>
</dbReference>
<evidence type="ECO:0000256" key="7">
    <source>
        <dbReference type="ARBA" id="ARBA00029602"/>
    </source>
</evidence>
<dbReference type="OrthoDB" id="1748577at2759"/>
<dbReference type="InterPro" id="IPR002423">
    <property type="entry name" value="Cpn60/GroEL/TCP-1"/>
</dbReference>
<evidence type="ECO:0000313" key="9">
    <source>
        <dbReference type="EMBL" id="PHJ25253.1"/>
    </source>
</evidence>
<evidence type="ECO:0000256" key="6">
    <source>
        <dbReference type="ARBA" id="ARBA00023186"/>
    </source>
</evidence>
<proteinExistence type="inferred from homology"/>
<dbReference type="InterPro" id="IPR027413">
    <property type="entry name" value="GROEL-like_equatorial_sf"/>
</dbReference>
<dbReference type="Gene3D" id="1.10.560.10">
    <property type="entry name" value="GroEL-like equatorial domain"/>
    <property type="match status" value="1"/>
</dbReference>
<keyword evidence="6 8" id="KW-0143">Chaperone</keyword>
<dbReference type="InterPro" id="IPR027409">
    <property type="entry name" value="GroEL-like_apical_dom_sf"/>
</dbReference>
<dbReference type="EMBL" id="MIGC01000356">
    <property type="protein sequence ID" value="PHJ25253.1"/>
    <property type="molecule type" value="Genomic_DNA"/>
</dbReference>
<organism evidence="9 10">
    <name type="scientific">Cystoisospora suis</name>
    <dbReference type="NCBI Taxonomy" id="483139"/>
    <lineage>
        <taxon>Eukaryota</taxon>
        <taxon>Sar</taxon>
        <taxon>Alveolata</taxon>
        <taxon>Apicomplexa</taxon>
        <taxon>Conoidasida</taxon>
        <taxon>Coccidia</taxon>
        <taxon>Eucoccidiorida</taxon>
        <taxon>Eimeriorina</taxon>
        <taxon>Sarcocystidae</taxon>
        <taxon>Cystoisospora</taxon>
    </lineage>
</organism>
<dbReference type="GO" id="GO:0005737">
    <property type="term" value="C:cytoplasm"/>
    <property type="evidence" value="ECO:0007669"/>
    <property type="project" value="UniProtKB-SubCell"/>
</dbReference>
<evidence type="ECO:0000256" key="5">
    <source>
        <dbReference type="ARBA" id="ARBA00022840"/>
    </source>
</evidence>
<dbReference type="InterPro" id="IPR012721">
    <property type="entry name" value="Chap_CCT_theta"/>
</dbReference>
<dbReference type="GO" id="GO:0005524">
    <property type="term" value="F:ATP binding"/>
    <property type="evidence" value="ECO:0007669"/>
    <property type="project" value="UniProtKB-KW"/>
</dbReference>
<gene>
    <name evidence="9" type="ORF">CSUI_000902</name>
</gene>
<dbReference type="SUPFAM" id="SSF54849">
    <property type="entry name" value="GroEL-intermediate domain like"/>
    <property type="match status" value="1"/>
</dbReference>
<keyword evidence="5 8" id="KW-0067">ATP-binding</keyword>
<dbReference type="SUPFAM" id="SSF48592">
    <property type="entry name" value="GroEL equatorial domain-like"/>
    <property type="match status" value="1"/>
</dbReference>
<dbReference type="NCBIfam" id="TIGR02346">
    <property type="entry name" value="chap_CCT_theta"/>
    <property type="match status" value="1"/>
</dbReference>
<dbReference type="Proteomes" id="UP000221165">
    <property type="component" value="Unassembled WGS sequence"/>
</dbReference>
<keyword evidence="10" id="KW-1185">Reference proteome</keyword>
<dbReference type="PROSITE" id="PS00750">
    <property type="entry name" value="TCP1_1"/>
    <property type="match status" value="1"/>
</dbReference>
<dbReference type="GeneID" id="94424320"/>
<keyword evidence="4 8" id="KW-0547">Nucleotide-binding</keyword>
<dbReference type="RefSeq" id="XP_067926925.1">
    <property type="nucleotide sequence ID" value="XM_068061109.1"/>
</dbReference>
<dbReference type="SUPFAM" id="SSF52029">
    <property type="entry name" value="GroEL apical domain-like"/>
    <property type="match status" value="1"/>
</dbReference>
<accession>A0A2C6LEV4</accession>
<evidence type="ECO:0000256" key="1">
    <source>
        <dbReference type="ARBA" id="ARBA00004496"/>
    </source>
</evidence>
<dbReference type="VEuPathDB" id="ToxoDB:CSUI_000902"/>
<evidence type="ECO:0000256" key="4">
    <source>
        <dbReference type="ARBA" id="ARBA00022741"/>
    </source>
</evidence>
<reference evidence="9 10" key="1">
    <citation type="journal article" date="2017" name="Int. J. Parasitol.">
        <title>The genome of the protozoan parasite Cystoisospora suis and a reverse vaccinology approach to identify vaccine candidates.</title>
        <authorList>
            <person name="Palmieri N."/>
            <person name="Shrestha A."/>
            <person name="Ruttkowski B."/>
            <person name="Beck T."/>
            <person name="Vogl C."/>
            <person name="Tomley F."/>
            <person name="Blake D.P."/>
            <person name="Joachim A."/>
        </authorList>
    </citation>
    <scope>NUCLEOTIDE SEQUENCE [LARGE SCALE GENOMIC DNA]</scope>
    <source>
        <strain evidence="9 10">Wien I</strain>
    </source>
</reference>
<dbReference type="InterPro" id="IPR017998">
    <property type="entry name" value="Chaperone_TCP-1"/>
</dbReference>
<protein>
    <recommendedName>
        <fullName evidence="7">CCT-theta</fullName>
    </recommendedName>
</protein>
<dbReference type="FunFam" id="3.50.7.10:FF:000008">
    <property type="entry name" value="T-complex protein 1 subunit theta"/>
    <property type="match status" value="1"/>
</dbReference>
<dbReference type="PRINTS" id="PR00304">
    <property type="entry name" value="TCOMPLEXTCP1"/>
</dbReference>